<dbReference type="SUPFAM" id="SSF103473">
    <property type="entry name" value="MFS general substrate transporter"/>
    <property type="match status" value="1"/>
</dbReference>
<keyword evidence="5 6" id="KW-0472">Membrane</keyword>
<dbReference type="Proteomes" id="UP000671862">
    <property type="component" value="Chromosome"/>
</dbReference>
<feature type="domain" description="Major facilitator superfamily (MFS) profile" evidence="7">
    <location>
        <begin position="19"/>
        <end position="417"/>
    </location>
</feature>
<name>A0ABX7S9A7_9BACT</name>
<feature type="transmembrane region" description="Helical" evidence="6">
    <location>
        <begin position="281"/>
        <end position="298"/>
    </location>
</feature>
<dbReference type="RefSeq" id="WP_207566657.1">
    <property type="nucleotide sequence ID" value="NZ_CP071446.1"/>
</dbReference>
<evidence type="ECO:0000256" key="1">
    <source>
        <dbReference type="ARBA" id="ARBA00004141"/>
    </source>
</evidence>
<keyword evidence="9" id="KW-1185">Reference proteome</keyword>
<evidence type="ECO:0000259" key="7">
    <source>
        <dbReference type="PROSITE" id="PS50850"/>
    </source>
</evidence>
<dbReference type="InterPro" id="IPR020846">
    <property type="entry name" value="MFS_dom"/>
</dbReference>
<keyword evidence="3 6" id="KW-0812">Transmembrane</keyword>
<evidence type="ECO:0000313" key="8">
    <source>
        <dbReference type="EMBL" id="QTA37936.1"/>
    </source>
</evidence>
<dbReference type="InterPro" id="IPR036259">
    <property type="entry name" value="MFS_trans_sf"/>
</dbReference>
<comment type="subcellular location">
    <subcellularLocation>
        <location evidence="1">Membrane</location>
        <topology evidence="1">Multi-pass membrane protein</topology>
    </subcellularLocation>
</comment>
<gene>
    <name evidence="8" type="ORF">JYK00_09505</name>
</gene>
<sequence length="422" mass="47196">MKIDNIVDRYISKKEQKRLLILTSIFWMIGAAGVMVLAFAIPDLSSEWKISSQTLSSIISSTFMGMLLGALSSGVIVDSIGRKFGSLLYLLISVVFTFSFGFSKSLEVAIILRFLSGVGYGGLLPSVNTYLSEYTSIKLRGRYLVFLETSWAIGSIIIALFAVTIGNKFGWRWDFFIFIIGLFAIIPLIKEKETPKYIYKKFGVNGLKKWFNIKETNIEPLEETRLTFSSLFRKTHIKHTFLIIITWFVVSFVYYALFSWAPKIFVSQLGISVTKAKWFTFYMYVAQLPGYLSVAYFIEKWGRKPTLAIYFIGMGLSAFLLPLVSGNISFLLIMLIISFFTLGVWGLVYAYTPELFPTPMRGTANGTAGAMARVAGIIAPYFTGYFIDKSMSIALTVIAIFSILAGVSGIVLGTETKNKPVN</sequence>
<feature type="transmembrane region" description="Helical" evidence="6">
    <location>
        <begin position="84"/>
        <end position="102"/>
    </location>
</feature>
<evidence type="ECO:0000256" key="3">
    <source>
        <dbReference type="ARBA" id="ARBA00022692"/>
    </source>
</evidence>
<dbReference type="Gene3D" id="1.20.1250.20">
    <property type="entry name" value="MFS general substrate transporter like domains"/>
    <property type="match status" value="1"/>
</dbReference>
<dbReference type="InterPro" id="IPR005829">
    <property type="entry name" value="Sugar_transporter_CS"/>
</dbReference>
<feature type="transmembrane region" description="Helical" evidence="6">
    <location>
        <begin position="171"/>
        <end position="189"/>
    </location>
</feature>
<feature type="transmembrane region" description="Helical" evidence="6">
    <location>
        <begin position="393"/>
        <end position="413"/>
    </location>
</feature>
<feature type="transmembrane region" description="Helical" evidence="6">
    <location>
        <begin position="364"/>
        <end position="387"/>
    </location>
</feature>
<feature type="transmembrane region" description="Helical" evidence="6">
    <location>
        <begin position="241"/>
        <end position="261"/>
    </location>
</feature>
<organism evidence="8 9">
    <name type="scientific">Thermosipho ferrireducens</name>
    <dbReference type="NCBI Taxonomy" id="2571116"/>
    <lineage>
        <taxon>Bacteria</taxon>
        <taxon>Thermotogati</taxon>
        <taxon>Thermotogota</taxon>
        <taxon>Thermotogae</taxon>
        <taxon>Thermotogales</taxon>
        <taxon>Fervidobacteriaceae</taxon>
        <taxon>Thermosipho</taxon>
    </lineage>
</organism>
<accession>A0ABX7S9A7</accession>
<keyword evidence="4 6" id="KW-1133">Transmembrane helix</keyword>
<dbReference type="PANTHER" id="PTHR23511">
    <property type="entry name" value="SYNAPTIC VESICLE GLYCOPROTEIN 2"/>
    <property type="match status" value="1"/>
</dbReference>
<evidence type="ECO:0000256" key="4">
    <source>
        <dbReference type="ARBA" id="ARBA00022989"/>
    </source>
</evidence>
<keyword evidence="2" id="KW-0813">Transport</keyword>
<feature type="transmembrane region" description="Helical" evidence="6">
    <location>
        <begin position="307"/>
        <end position="324"/>
    </location>
</feature>
<feature type="transmembrane region" description="Helical" evidence="6">
    <location>
        <begin position="54"/>
        <end position="77"/>
    </location>
</feature>
<evidence type="ECO:0000313" key="9">
    <source>
        <dbReference type="Proteomes" id="UP000671862"/>
    </source>
</evidence>
<dbReference type="EMBL" id="CP071446">
    <property type="protein sequence ID" value="QTA37936.1"/>
    <property type="molecule type" value="Genomic_DNA"/>
</dbReference>
<dbReference type="InterPro" id="IPR005828">
    <property type="entry name" value="MFS_sugar_transport-like"/>
</dbReference>
<evidence type="ECO:0000256" key="6">
    <source>
        <dbReference type="SAM" id="Phobius"/>
    </source>
</evidence>
<dbReference type="PANTHER" id="PTHR23511:SF34">
    <property type="entry name" value="SYNAPTIC VESICLE GLYCOPROTEIN 2"/>
    <property type="match status" value="1"/>
</dbReference>
<evidence type="ECO:0000256" key="5">
    <source>
        <dbReference type="ARBA" id="ARBA00023136"/>
    </source>
</evidence>
<dbReference type="Pfam" id="PF00083">
    <property type="entry name" value="Sugar_tr"/>
    <property type="match status" value="1"/>
</dbReference>
<proteinExistence type="predicted"/>
<dbReference type="PROSITE" id="PS50850">
    <property type="entry name" value="MFS"/>
    <property type="match status" value="1"/>
</dbReference>
<feature type="transmembrane region" description="Helical" evidence="6">
    <location>
        <begin position="108"/>
        <end position="131"/>
    </location>
</feature>
<evidence type="ECO:0000256" key="2">
    <source>
        <dbReference type="ARBA" id="ARBA00022448"/>
    </source>
</evidence>
<feature type="transmembrane region" description="Helical" evidence="6">
    <location>
        <begin position="330"/>
        <end position="352"/>
    </location>
</feature>
<dbReference type="CDD" id="cd17316">
    <property type="entry name" value="MFS_SV2_like"/>
    <property type="match status" value="1"/>
</dbReference>
<reference evidence="8 9" key="1">
    <citation type="submission" date="2021-03" db="EMBL/GenBank/DDBJ databases">
        <title>Thermosipho ferrireducens sp.nov., an anaerobic thermophilic iron-reducing bacterium isolated from a deep-sea hydrothermal sulfide deposits.</title>
        <authorList>
            <person name="Zeng X."/>
            <person name="Chen Y."/>
            <person name="Shao Z."/>
        </authorList>
    </citation>
    <scope>NUCLEOTIDE SEQUENCE [LARGE SCALE GENOMIC DNA]</scope>
    <source>
        <strain evidence="8 9">JL129W03</strain>
    </source>
</reference>
<feature type="transmembrane region" description="Helical" evidence="6">
    <location>
        <begin position="20"/>
        <end position="42"/>
    </location>
</feature>
<protein>
    <submittedName>
        <fullName evidence="8">MFS transporter</fullName>
    </submittedName>
</protein>
<dbReference type="PROSITE" id="PS00217">
    <property type="entry name" value="SUGAR_TRANSPORT_2"/>
    <property type="match status" value="1"/>
</dbReference>
<feature type="transmembrane region" description="Helical" evidence="6">
    <location>
        <begin position="143"/>
        <end position="165"/>
    </location>
</feature>